<comment type="caution">
    <text evidence="2">The sequence shown here is derived from an EMBL/GenBank/DDBJ whole genome shotgun (WGS) entry which is preliminary data.</text>
</comment>
<protein>
    <recommendedName>
        <fullName evidence="4">Replication-relaxation</fullName>
    </recommendedName>
</protein>
<sequence>MVVRLLCRSSGSANDCLSARSCAMTDRQERGRAARLREQVGALPLAVLGSLHSFRLLTTAQVQRLHLVEGPHQSRIRRAQYLLKRLQTLGLVVRFSRVIGGVRAGSSGFVYGLSALGQAALEVGGPTGGRRRRVWETKPYFQDHMLAVAELYVRLRELEQQGQVDLVAFDGEPACWRHFTGSGGELIVLKPDAYVRLGVQQFERHVFVEVDLATESVPTIERKCLRFIAYWNTGVEQQRTGVFPMVVWLVPDEHRLTNIQRAIGKLALKGAELFTVALARDGPGLLATPPEEAVEQANGRAPPDGG</sequence>
<evidence type="ECO:0000256" key="1">
    <source>
        <dbReference type="SAM" id="MobiDB-lite"/>
    </source>
</evidence>
<reference evidence="2 3" key="1">
    <citation type="submission" date="2019-07" db="EMBL/GenBank/DDBJ databases">
        <title>Lentzea xizangensis sp. nov., isolated from Qinghai-Tibetan Plateau Soils.</title>
        <authorList>
            <person name="Huang J."/>
        </authorList>
    </citation>
    <scope>NUCLEOTIDE SEQUENCE [LARGE SCALE GENOMIC DNA]</scope>
    <source>
        <strain evidence="2 3">FXJ1.1311</strain>
    </source>
</reference>
<gene>
    <name evidence="2" type="ORF">FKR81_37795</name>
</gene>
<dbReference type="InterPro" id="IPR025855">
    <property type="entry name" value="Replic_Relax"/>
</dbReference>
<organism evidence="2 3">
    <name type="scientific">Lentzea tibetensis</name>
    <dbReference type="NCBI Taxonomy" id="2591470"/>
    <lineage>
        <taxon>Bacteria</taxon>
        <taxon>Bacillati</taxon>
        <taxon>Actinomycetota</taxon>
        <taxon>Actinomycetes</taxon>
        <taxon>Pseudonocardiales</taxon>
        <taxon>Pseudonocardiaceae</taxon>
        <taxon>Lentzea</taxon>
    </lineage>
</organism>
<dbReference type="Pfam" id="PF13814">
    <property type="entry name" value="Replic_Relax"/>
    <property type="match status" value="1"/>
</dbReference>
<evidence type="ECO:0000313" key="2">
    <source>
        <dbReference type="EMBL" id="TWP45977.1"/>
    </source>
</evidence>
<dbReference type="AlphaFoldDB" id="A0A563EHN3"/>
<evidence type="ECO:0000313" key="3">
    <source>
        <dbReference type="Proteomes" id="UP000316639"/>
    </source>
</evidence>
<accession>A0A563EHN3</accession>
<name>A0A563EHN3_9PSEU</name>
<proteinExistence type="predicted"/>
<keyword evidence="3" id="KW-1185">Reference proteome</keyword>
<evidence type="ECO:0008006" key="4">
    <source>
        <dbReference type="Google" id="ProtNLM"/>
    </source>
</evidence>
<feature type="region of interest" description="Disordered" evidence="1">
    <location>
        <begin position="287"/>
        <end position="306"/>
    </location>
</feature>
<dbReference type="EMBL" id="VOBR01000037">
    <property type="protein sequence ID" value="TWP45977.1"/>
    <property type="molecule type" value="Genomic_DNA"/>
</dbReference>
<dbReference type="Proteomes" id="UP000316639">
    <property type="component" value="Unassembled WGS sequence"/>
</dbReference>
<dbReference type="OrthoDB" id="4146863at2"/>